<dbReference type="Pfam" id="PF13822">
    <property type="entry name" value="ACC_epsilon"/>
    <property type="match status" value="1"/>
</dbReference>
<dbReference type="EMBL" id="CP063374">
    <property type="protein sequence ID" value="QOV47133.1"/>
    <property type="molecule type" value="Genomic_DNA"/>
</dbReference>
<accession>A0A7M2TGR4</accession>
<sequence>MPQARQPAAVSTRDALVIKVVKGTATPAELAALTSVLLSRAAALAAVGPGLQDRAPTPTATWRRPERVPAHRDPRGWRASGSRAA</sequence>
<organism evidence="2 3">
    <name type="scientific">Streptomyces chromofuscus</name>
    <dbReference type="NCBI Taxonomy" id="42881"/>
    <lineage>
        <taxon>Bacteria</taxon>
        <taxon>Bacillati</taxon>
        <taxon>Actinomycetota</taxon>
        <taxon>Actinomycetes</taxon>
        <taxon>Kitasatosporales</taxon>
        <taxon>Streptomycetaceae</taxon>
        <taxon>Streptomyces</taxon>
    </lineage>
</organism>
<dbReference type="InterPro" id="IPR032716">
    <property type="entry name" value="ACC_epsilon"/>
</dbReference>
<evidence type="ECO:0000313" key="2">
    <source>
        <dbReference type="EMBL" id="QOV47133.1"/>
    </source>
</evidence>
<dbReference type="GO" id="GO:0004658">
    <property type="term" value="F:propionyl-CoA carboxylase activity"/>
    <property type="evidence" value="ECO:0007669"/>
    <property type="project" value="InterPro"/>
</dbReference>
<protein>
    <submittedName>
        <fullName evidence="2">Acyl-CoA carboxylase subunit epsilon</fullName>
    </submittedName>
</protein>
<evidence type="ECO:0000256" key="1">
    <source>
        <dbReference type="SAM" id="MobiDB-lite"/>
    </source>
</evidence>
<dbReference type="Proteomes" id="UP000594008">
    <property type="component" value="Chromosome"/>
</dbReference>
<reference evidence="2 3" key="1">
    <citation type="submission" date="2020-10" db="EMBL/GenBank/DDBJ databases">
        <title>Streptomyces chromofuscus complate genome analysis.</title>
        <authorList>
            <person name="Anwar N."/>
        </authorList>
    </citation>
    <scope>NUCLEOTIDE SEQUENCE [LARGE SCALE GENOMIC DNA]</scope>
    <source>
        <strain evidence="2 3">DSM 40273</strain>
    </source>
</reference>
<evidence type="ECO:0000313" key="3">
    <source>
        <dbReference type="Proteomes" id="UP000594008"/>
    </source>
</evidence>
<dbReference type="GO" id="GO:0003989">
    <property type="term" value="F:acetyl-CoA carboxylase activity"/>
    <property type="evidence" value="ECO:0007669"/>
    <property type="project" value="InterPro"/>
</dbReference>
<dbReference type="AlphaFoldDB" id="A0A7M2TGR4"/>
<keyword evidence="3" id="KW-1185">Reference proteome</keyword>
<gene>
    <name evidence="2" type="ORF">IPT68_15380</name>
</gene>
<feature type="compositionally biased region" description="Basic and acidic residues" evidence="1">
    <location>
        <begin position="63"/>
        <end position="76"/>
    </location>
</feature>
<name>A0A7M2TGR4_STRCW</name>
<dbReference type="KEGG" id="schf:IPT68_15380"/>
<proteinExistence type="predicted"/>
<feature type="region of interest" description="Disordered" evidence="1">
    <location>
        <begin position="47"/>
        <end position="85"/>
    </location>
</feature>